<evidence type="ECO:0000313" key="3">
    <source>
        <dbReference type="EMBL" id="EHY91070.1"/>
    </source>
</evidence>
<evidence type="ECO:0000256" key="1">
    <source>
        <dbReference type="ARBA" id="ARBA00022801"/>
    </source>
</evidence>
<dbReference type="GO" id="GO:0016787">
    <property type="term" value="F:hydrolase activity"/>
    <property type="evidence" value="ECO:0007669"/>
    <property type="project" value="UniProtKB-KW"/>
</dbReference>
<keyword evidence="4" id="KW-1185">Reference proteome</keyword>
<proteinExistence type="predicted"/>
<dbReference type="OrthoDB" id="525039at2"/>
<sequence length="225" mass="23163">MTRSPVWRRRAATVLGVLAVVACTSGLAVLRSAPDAPDTGAEVAVEPVEDSGRRLGAVAEAESREERPPPTSSNPGPQPPNSVRLPGGATSTLVRTDVAADGTLPIPDGVASAAYWGAGFGEDRGAALVSGHVNWHGDTGPFAALLRLSAGDEVTVRDADGRTWTYRVDAAAMLHKDDLGAYAPELFAQDGPHRLVLVTCGGDYLGGSGGYSDNYIVTAELVSGS</sequence>
<name>H8GFN5_9PSEU</name>
<dbReference type="Pfam" id="PF04203">
    <property type="entry name" value="Sortase"/>
    <property type="match status" value="1"/>
</dbReference>
<dbReference type="SUPFAM" id="SSF63817">
    <property type="entry name" value="Sortase"/>
    <property type="match status" value="1"/>
</dbReference>
<feature type="compositionally biased region" description="Pro residues" evidence="2">
    <location>
        <begin position="69"/>
        <end position="80"/>
    </location>
</feature>
<dbReference type="PROSITE" id="PS51257">
    <property type="entry name" value="PROKAR_LIPOPROTEIN"/>
    <property type="match status" value="1"/>
</dbReference>
<feature type="region of interest" description="Disordered" evidence="2">
    <location>
        <begin position="32"/>
        <end position="89"/>
    </location>
</feature>
<dbReference type="EMBL" id="CM001466">
    <property type="protein sequence ID" value="EHY91070.1"/>
    <property type="molecule type" value="Genomic_DNA"/>
</dbReference>
<dbReference type="HOGENOM" id="CLU_062592_4_0_11"/>
<dbReference type="AlphaFoldDB" id="H8GFN5"/>
<dbReference type="Proteomes" id="UP000004705">
    <property type="component" value="Chromosome"/>
</dbReference>
<organism evidence="3 4">
    <name type="scientific">Saccharomonospora azurea NA-128</name>
    <dbReference type="NCBI Taxonomy" id="882081"/>
    <lineage>
        <taxon>Bacteria</taxon>
        <taxon>Bacillati</taxon>
        <taxon>Actinomycetota</taxon>
        <taxon>Actinomycetes</taxon>
        <taxon>Pseudonocardiales</taxon>
        <taxon>Pseudonocardiaceae</taxon>
        <taxon>Saccharomonospora</taxon>
    </lineage>
</organism>
<dbReference type="InterPro" id="IPR042001">
    <property type="entry name" value="Sortase_F"/>
</dbReference>
<protein>
    <submittedName>
        <fullName evidence="3">Sortase (Surface protein transpeptidase)</fullName>
    </submittedName>
</protein>
<evidence type="ECO:0000313" key="4">
    <source>
        <dbReference type="Proteomes" id="UP000004705"/>
    </source>
</evidence>
<dbReference type="InterPro" id="IPR023365">
    <property type="entry name" value="Sortase_dom-sf"/>
</dbReference>
<dbReference type="RefSeq" id="WP_005444817.1">
    <property type="nucleotide sequence ID" value="NZ_CM001466.1"/>
</dbReference>
<gene>
    <name evidence="3" type="ORF">SacazDRAFT_04221</name>
</gene>
<reference evidence="3 4" key="1">
    <citation type="journal article" date="2012" name="Stand. Genomic Sci.">
        <title>Genome sequence of the soil bacterium Saccharomonospora azurea type strain (NA-128(T)).</title>
        <authorList>
            <person name="Klenk H.P."/>
            <person name="Held B."/>
            <person name="Lucas S."/>
            <person name="Lapidus A."/>
            <person name="Copeland A."/>
            <person name="Hammon N."/>
            <person name="Pitluck S."/>
            <person name="Goodwin L.A."/>
            <person name="Han C."/>
            <person name="Tapia R."/>
            <person name="Brambilla E.M."/>
            <person name="Potter G."/>
            <person name="Land M."/>
            <person name="Ivanova N."/>
            <person name="Rohde M."/>
            <person name="Goker M."/>
            <person name="Detter J.C."/>
            <person name="Kyrpides N.C."/>
            <person name="Woyke T."/>
        </authorList>
    </citation>
    <scope>NUCLEOTIDE SEQUENCE [LARGE SCALE GENOMIC DNA]</scope>
    <source>
        <strain evidence="3 4">NA-128</strain>
    </source>
</reference>
<evidence type="ECO:0000256" key="2">
    <source>
        <dbReference type="SAM" id="MobiDB-lite"/>
    </source>
</evidence>
<keyword evidence="1" id="KW-0378">Hydrolase</keyword>
<dbReference type="Gene3D" id="2.40.260.10">
    <property type="entry name" value="Sortase"/>
    <property type="match status" value="1"/>
</dbReference>
<accession>H8GFN5</accession>
<dbReference type="CDD" id="cd05829">
    <property type="entry name" value="Sortase_F"/>
    <property type="match status" value="1"/>
</dbReference>
<dbReference type="InterPro" id="IPR005754">
    <property type="entry name" value="Sortase"/>
</dbReference>